<sequence>MTQKSSKQFAALDKSNEKQPPNQLTSAEYQELCQGSGIHSDLIELNFFHLEGQAALNRLFISEKLKRTNSGAISYSILKRYRHIEAGGWWVSGVDVLNNYNDDPWGQFKPLQPRLSADKGKIIKYEAPPKHPTGIIALRVSRLLWYKVAKLNKIKLFLSPLALRLRDKNQPLSFWEWVVNNSEVPLIITEGAKKAASLLSLGYAAIALPGIFNGYRQPKDEFGRYTGLAQLIPQLQVFATPGRKIYFAFDKDTKASTIANVNKAIAKTGKLFTKAGVNVKVIRWQEPPKGVDDLIVQHGAEAFHRAYDKALSLETWLVQSSVQLTYQANIRVNRRYLGSLVKAGGRRGDLLLEQSSSPLVPQSPNYLNPIPIPETAKLICLKSPKGTGKTHLLEQIVDRATREGKWVLLLTHRIQLGEALCQRVGLPYLTEIRTVEYGTVLGIGLCIDSLHPNSGARFNADNWQDGVIIIDEAEQVIWHMLNSATCASERVEILAQFKTLIQNNFSGEGKVYLADADLSDVAIDYIRSLAGFHVEPFVIVNDWQPPIQQRWTVYNYEDKNPARLVRDLVNHIKAGGKPFISCSAQKLKSKWGTQNLESYLQLEFPDKKILRIDSETVAEPSHPAYGCIAHLNEILPRYDIAIASPSIETGVSIECQRTDNCYSKVPIAFQLLLEGIITNLGKTQNIPHFDSVWAIAQGVQTADSIRQALARIRASVPRYLWAAYRGFHKSMVGNGAIVKKALIASTKTQASTNIRLLQAADASLSDLDLNTNFQPESLNTWAKRGCYINLSMQNYRNSIVEGLIAEGHLVTSPPELNQKESNPTTEIETQLKQVAQTKYQNECIEIANAPIPTDDQYQKFKDKRAKTKQERWSERKGHLVRRYGSDIAITPELVAKDDEGWYSQLLFHYYLTVGRSYLIERDSKQLKAIAINTKNRLWLPDFNRSLLSTSLRLLETLVIGLLKPGVQQHRHLTDLKFPQVPCPRDCTSCLKSSVPHVQYRGSDPNLQLIAELALSNQRELKTFLGLTIVESDTPIKIVQKLLGLLGLKLTCIGRLGSREQRERVYMLKLPDDGREEIFASWLQRDSAFTQVESTTNMSEDAMFDEASSERIPLLGRRSSISAVRPVSTIGKDNNLSQRMDITREPEHLIQPGTIVKWFKTKGTWIVQATTGIVAKIKDTYGKEVLVNCQELKPC</sequence>
<dbReference type="AlphaFoldDB" id="K9Y030"/>
<name>K9Y030_STAC7</name>
<dbReference type="InterPro" id="IPR024385">
    <property type="entry name" value="DUF3854"/>
</dbReference>
<dbReference type="SUPFAM" id="SSF52540">
    <property type="entry name" value="P-loop containing nucleoside triphosphate hydrolases"/>
    <property type="match status" value="1"/>
</dbReference>
<accession>K9Y030</accession>
<protein>
    <recommendedName>
        <fullName evidence="2">DUF3854 domain-containing protein</fullName>
    </recommendedName>
</protein>
<dbReference type="PATRIC" id="fig|111780.3.peg.4917"/>
<keyword evidence="4" id="KW-1185">Reference proteome</keyword>
<reference evidence="4" key="1">
    <citation type="journal article" date="2013" name="Proc. Natl. Acad. Sci. U.S.A.">
        <title>Improving the coverage of the cyanobacterial phylum using diversity-driven genome sequencing.</title>
        <authorList>
            <person name="Shih P.M."/>
            <person name="Wu D."/>
            <person name="Latifi A."/>
            <person name="Axen S.D."/>
            <person name="Fewer D.P."/>
            <person name="Talla E."/>
            <person name="Calteau A."/>
            <person name="Cai F."/>
            <person name="Tandeau de Marsac N."/>
            <person name="Rippka R."/>
            <person name="Herdman M."/>
            <person name="Sivonen K."/>
            <person name="Coursin T."/>
            <person name="Laurent T."/>
            <person name="Goodwin L."/>
            <person name="Nolan M."/>
            <person name="Davenport K.W."/>
            <person name="Han C.S."/>
            <person name="Rubin E.M."/>
            <person name="Eisen J.A."/>
            <person name="Woyke T."/>
            <person name="Gugger M."/>
            <person name="Kerfeld C.A."/>
        </authorList>
    </citation>
    <scope>NUCLEOTIDE SEQUENCE [LARGE SCALE GENOMIC DNA]</scope>
    <source>
        <strain evidence="4">ATCC 29371 / PCC 7437</strain>
        <plasmid evidence="4">Plasmid pSTA7437.01</plasmid>
    </source>
</reference>
<dbReference type="OrthoDB" id="473036at2"/>
<dbReference type="InterPro" id="IPR027417">
    <property type="entry name" value="P-loop_NTPase"/>
</dbReference>
<dbReference type="InterPro" id="IPR034154">
    <property type="entry name" value="TOPRIM_DnaG/twinkle"/>
</dbReference>
<dbReference type="Pfam" id="PF12965">
    <property type="entry name" value="DUF3854"/>
    <property type="match status" value="1"/>
</dbReference>
<dbReference type="KEGG" id="scs:Sta7437_4757"/>
<gene>
    <name evidence="3" type="ordered locus">Sta7437_4757</name>
</gene>
<dbReference type="Proteomes" id="UP000010473">
    <property type="component" value="Plasmid pSTA7437.01"/>
</dbReference>
<dbReference type="PANTHER" id="PTHR34985">
    <property type="entry name" value="SLR0554 PROTEIN"/>
    <property type="match status" value="1"/>
</dbReference>
<organism evidence="3 4">
    <name type="scientific">Stanieria cyanosphaera (strain ATCC 29371 / PCC 7437)</name>
    <dbReference type="NCBI Taxonomy" id="111780"/>
    <lineage>
        <taxon>Bacteria</taxon>
        <taxon>Bacillati</taxon>
        <taxon>Cyanobacteriota</taxon>
        <taxon>Cyanophyceae</taxon>
        <taxon>Pleurocapsales</taxon>
        <taxon>Dermocarpellaceae</taxon>
        <taxon>Stanieria</taxon>
    </lineage>
</organism>
<proteinExistence type="predicted"/>
<feature type="compositionally biased region" description="Polar residues" evidence="1">
    <location>
        <begin position="18"/>
        <end position="27"/>
    </location>
</feature>
<dbReference type="NCBIfam" id="NF042913">
    <property type="entry name" value="CyRepA1"/>
    <property type="match status" value="1"/>
</dbReference>
<geneLocation type="plasmid" evidence="3 4">
    <name>pSTA7437.01</name>
</geneLocation>
<dbReference type="HOGENOM" id="CLU_004699_0_0_3"/>
<dbReference type="EMBL" id="CP003654">
    <property type="protein sequence ID" value="AFZ38195.1"/>
    <property type="molecule type" value="Genomic_DNA"/>
</dbReference>
<evidence type="ECO:0000259" key="2">
    <source>
        <dbReference type="Pfam" id="PF12965"/>
    </source>
</evidence>
<evidence type="ECO:0000313" key="4">
    <source>
        <dbReference type="Proteomes" id="UP000010473"/>
    </source>
</evidence>
<dbReference type="Gene3D" id="3.40.1360.10">
    <property type="match status" value="1"/>
</dbReference>
<dbReference type="PANTHER" id="PTHR34985:SF1">
    <property type="entry name" value="SLR0554 PROTEIN"/>
    <property type="match status" value="1"/>
</dbReference>
<evidence type="ECO:0000313" key="3">
    <source>
        <dbReference type="EMBL" id="AFZ38195.1"/>
    </source>
</evidence>
<keyword evidence="3" id="KW-0614">Plasmid</keyword>
<dbReference type="CDD" id="cd01029">
    <property type="entry name" value="TOPRIM_primases"/>
    <property type="match status" value="1"/>
</dbReference>
<dbReference type="Gene3D" id="3.40.50.300">
    <property type="entry name" value="P-loop containing nucleotide triphosphate hydrolases"/>
    <property type="match status" value="1"/>
</dbReference>
<evidence type="ECO:0000256" key="1">
    <source>
        <dbReference type="SAM" id="MobiDB-lite"/>
    </source>
</evidence>
<feature type="region of interest" description="Disordered" evidence="1">
    <location>
        <begin position="1"/>
        <end position="27"/>
    </location>
</feature>
<dbReference type="RefSeq" id="WP_015212098.1">
    <property type="nucleotide sequence ID" value="NC_019765.1"/>
</dbReference>
<feature type="domain" description="DUF3854" evidence="2">
    <location>
        <begin position="174"/>
        <end position="302"/>
    </location>
</feature>
<dbReference type="InterPro" id="IPR049996">
    <property type="entry name" value="Slr7037-like"/>
</dbReference>